<dbReference type="AlphaFoldDB" id="A0A061G915"/>
<dbReference type="InterPro" id="IPR009721">
    <property type="entry name" value="O-acyltransferase_WSD1_C"/>
</dbReference>
<dbReference type="UniPathway" id="UPA00282"/>
<evidence type="ECO:0000256" key="2">
    <source>
        <dbReference type="ARBA" id="ARBA00004586"/>
    </source>
</evidence>
<dbReference type="GO" id="GO:0005886">
    <property type="term" value="C:plasma membrane"/>
    <property type="evidence" value="ECO:0000318"/>
    <property type="project" value="GO_Central"/>
</dbReference>
<dbReference type="PANTHER" id="PTHR31650:SF1">
    <property type="entry name" value="WAX ESTER SYNTHASE_DIACYLGLYCEROL ACYLTRANSFERASE 4-RELATED"/>
    <property type="match status" value="1"/>
</dbReference>
<dbReference type="Pfam" id="PF03007">
    <property type="entry name" value="WS_DGAT_cat"/>
    <property type="match status" value="1"/>
</dbReference>
<dbReference type="GO" id="GO:0008374">
    <property type="term" value="F:O-acyltransferase activity"/>
    <property type="evidence" value="ECO:0000318"/>
    <property type="project" value="GO_Central"/>
</dbReference>
<comment type="pathway">
    <text evidence="4">Lipid metabolism.</text>
</comment>
<name>A0A061G915_THECC</name>
<dbReference type="InParanoid" id="A0A061G915"/>
<dbReference type="PANTHER" id="PTHR31650">
    <property type="entry name" value="O-ACYLTRANSFERASE (WSD1-LIKE) FAMILY PROTEIN"/>
    <property type="match status" value="1"/>
</dbReference>
<comment type="catalytic activity">
    <reaction evidence="9">
        <text>a long chain fatty alcohol + a fatty acyl-CoA = a long-chain alcohol wax ester + CoA</text>
        <dbReference type="Rhea" id="RHEA:38443"/>
        <dbReference type="ChEBI" id="CHEBI:17135"/>
        <dbReference type="ChEBI" id="CHEBI:57287"/>
        <dbReference type="ChEBI" id="CHEBI:77636"/>
        <dbReference type="ChEBI" id="CHEBI:235323"/>
        <dbReference type="EC" id="2.3.1.75"/>
    </reaction>
</comment>
<dbReference type="Gene3D" id="3.30.559.10">
    <property type="entry name" value="Chloramphenicol acetyltransferase-like domain"/>
    <property type="match status" value="1"/>
</dbReference>
<dbReference type="InterPro" id="IPR023213">
    <property type="entry name" value="CAT-like_dom_sf"/>
</dbReference>
<evidence type="ECO:0000256" key="6">
    <source>
        <dbReference type="ARBA" id="ARBA00022824"/>
    </source>
</evidence>
<reference evidence="14 15" key="1">
    <citation type="journal article" date="2013" name="Genome Biol.">
        <title>The genome sequence of the most widely cultivated cacao type and its use to identify candidate genes regulating pod color.</title>
        <authorList>
            <person name="Motamayor J.C."/>
            <person name="Mockaitis K."/>
            <person name="Schmutz J."/>
            <person name="Haiminen N."/>
            <person name="Iii D.L."/>
            <person name="Cornejo O."/>
            <person name="Findley S.D."/>
            <person name="Zheng P."/>
            <person name="Utro F."/>
            <person name="Royaert S."/>
            <person name="Saski C."/>
            <person name="Jenkins J."/>
            <person name="Podicheti R."/>
            <person name="Zhao M."/>
            <person name="Scheffler B.E."/>
            <person name="Stack J.C."/>
            <person name="Feltus F.A."/>
            <person name="Mustiga G.M."/>
            <person name="Amores F."/>
            <person name="Phillips W."/>
            <person name="Marelli J.P."/>
            <person name="May G.D."/>
            <person name="Shapiro H."/>
            <person name="Ma J."/>
            <person name="Bustamante C.D."/>
            <person name="Schnell R.J."/>
            <person name="Main D."/>
            <person name="Gilbert D."/>
            <person name="Parida L."/>
            <person name="Kuhn D.N."/>
        </authorList>
    </citation>
    <scope>NUCLEOTIDE SEQUENCE [LARGE SCALE GENOMIC DNA]</scope>
    <source>
        <strain evidence="15">cv. Matina 1-6</strain>
    </source>
</reference>
<sequence length="540" mass="60032">MNRKSEAKWVPKLFHQSLISMNSTEIQEIDQVEAKIGTEEASPVSKDEVPLSTGSLIFHEPGINCCIIAIMGYKSKLDPAVIKEGLKQTLIKHPCFSSKLLSAIDQMMNSGKKKWIRTQVNVDNHVILPEVDTVTESPSQFIEDYVTYLTGIPIDLSKPLWELHLVNLKTPEAEAVGIFRIHHSIGDGMSLISLLLACCRKSSDPKALPTLPKQKQADSRYPHPHGFFRLFLAIWSVLRLILNTLVDLLLFVATVVFLKDTKTPLKGSSGVEQNAKKIVHRTVSLDDIKLVKDAMGMTVNDVILGVTEAGLSRYLNRKYGEVDRGKEAEQKSNHLPRNIRLRATALVNIRQTAGIQVSFLSPFSRASEKVEYASQSFLVFKSKVKWGNQIGYICIPFTIALRNDPLDYLRGAKAAGDRKKLSLEAICTHLTNKCVVKLFGSKLSAALVYRVIFNTTMTLSNVVGPVEEISLYGHPIAFIAPSVYGHPQALTCHFQSYMNKMSIVLAVDPNVIPDPRLLCDDLEESLKIFKDAVVLAKDAD</sequence>
<dbReference type="GO" id="GO:0019432">
    <property type="term" value="P:triglyceride biosynthetic process"/>
    <property type="evidence" value="ECO:0000318"/>
    <property type="project" value="GO_Central"/>
</dbReference>
<evidence type="ECO:0000256" key="9">
    <source>
        <dbReference type="ARBA" id="ARBA00047604"/>
    </source>
</evidence>
<evidence type="ECO:0000256" key="4">
    <source>
        <dbReference type="ARBA" id="ARBA00005189"/>
    </source>
</evidence>
<dbReference type="InterPro" id="IPR045034">
    <property type="entry name" value="O-acyltransferase_WSD1-like"/>
</dbReference>
<dbReference type="InterPro" id="IPR004255">
    <property type="entry name" value="O-acyltransferase_WSD1_N"/>
</dbReference>
<dbReference type="EMBL" id="CM001881">
    <property type="protein sequence ID" value="EOY23534.1"/>
    <property type="molecule type" value="Genomic_DNA"/>
</dbReference>
<evidence type="ECO:0000313" key="14">
    <source>
        <dbReference type="EMBL" id="EOY23534.1"/>
    </source>
</evidence>
<dbReference type="GO" id="GO:0005789">
    <property type="term" value="C:endoplasmic reticulum membrane"/>
    <property type="evidence" value="ECO:0007669"/>
    <property type="project" value="UniProtKB-SubCell"/>
</dbReference>
<dbReference type="Pfam" id="PF06974">
    <property type="entry name" value="WS_DGAT_C"/>
    <property type="match status" value="1"/>
</dbReference>
<dbReference type="GO" id="GO:0004144">
    <property type="term" value="F:diacylglycerol O-acyltransferase activity"/>
    <property type="evidence" value="ECO:0007669"/>
    <property type="project" value="UniProtKB-EC"/>
</dbReference>
<keyword evidence="6" id="KW-0256">Endoplasmic reticulum</keyword>
<keyword evidence="7" id="KW-0012">Acyltransferase</keyword>
<keyword evidence="11" id="KW-0812">Transmembrane</keyword>
<proteinExistence type="inferred from homology"/>
<evidence type="ECO:0000313" key="15">
    <source>
        <dbReference type="Proteomes" id="UP000026915"/>
    </source>
</evidence>
<dbReference type="OMA" id="FNCYIIS"/>
<dbReference type="FunCoup" id="A0A061G915">
    <property type="interactions" value="5"/>
</dbReference>
<evidence type="ECO:0000259" key="13">
    <source>
        <dbReference type="Pfam" id="PF06974"/>
    </source>
</evidence>
<dbReference type="Proteomes" id="UP000026915">
    <property type="component" value="Chromosome 3"/>
</dbReference>
<evidence type="ECO:0000256" key="5">
    <source>
        <dbReference type="ARBA" id="ARBA00022679"/>
    </source>
</evidence>
<evidence type="ECO:0000256" key="11">
    <source>
        <dbReference type="SAM" id="Phobius"/>
    </source>
</evidence>
<accession>A0A061G915</accession>
<comment type="similarity">
    <text evidence="8">In the N-terminal section; belongs to the long-chain O-acyltransferase family.</text>
</comment>
<comment type="catalytic activity">
    <reaction evidence="10">
        <text>an acyl-CoA + a 1,2-diacyl-sn-glycerol = a triacyl-sn-glycerol + CoA</text>
        <dbReference type="Rhea" id="RHEA:10868"/>
        <dbReference type="ChEBI" id="CHEBI:17815"/>
        <dbReference type="ChEBI" id="CHEBI:57287"/>
        <dbReference type="ChEBI" id="CHEBI:58342"/>
        <dbReference type="ChEBI" id="CHEBI:64615"/>
        <dbReference type="EC" id="2.3.1.20"/>
    </reaction>
</comment>
<evidence type="ECO:0000256" key="7">
    <source>
        <dbReference type="ARBA" id="ARBA00023315"/>
    </source>
</evidence>
<feature type="domain" description="O-acyltransferase WSD1-like N-terminal" evidence="12">
    <location>
        <begin position="105"/>
        <end position="303"/>
    </location>
</feature>
<organism evidence="14 15">
    <name type="scientific">Theobroma cacao</name>
    <name type="common">Cacao</name>
    <name type="synonym">Cocoa</name>
    <dbReference type="NCBI Taxonomy" id="3641"/>
    <lineage>
        <taxon>Eukaryota</taxon>
        <taxon>Viridiplantae</taxon>
        <taxon>Streptophyta</taxon>
        <taxon>Embryophyta</taxon>
        <taxon>Tracheophyta</taxon>
        <taxon>Spermatophyta</taxon>
        <taxon>Magnoliopsida</taxon>
        <taxon>eudicotyledons</taxon>
        <taxon>Gunneridae</taxon>
        <taxon>Pentapetalae</taxon>
        <taxon>rosids</taxon>
        <taxon>malvids</taxon>
        <taxon>Malvales</taxon>
        <taxon>Malvaceae</taxon>
        <taxon>Byttnerioideae</taxon>
        <taxon>Theobroma</taxon>
    </lineage>
</organism>
<keyword evidence="11" id="KW-0472">Membrane</keyword>
<evidence type="ECO:0000256" key="3">
    <source>
        <dbReference type="ARBA" id="ARBA00004771"/>
    </source>
</evidence>
<evidence type="ECO:0000256" key="10">
    <source>
        <dbReference type="ARBA" id="ARBA00048109"/>
    </source>
</evidence>
<evidence type="ECO:0000256" key="8">
    <source>
        <dbReference type="ARBA" id="ARBA00024360"/>
    </source>
</evidence>
<keyword evidence="11" id="KW-1133">Transmembrane helix</keyword>
<dbReference type="SUPFAM" id="SSF52777">
    <property type="entry name" value="CoA-dependent acyltransferases"/>
    <property type="match status" value="1"/>
</dbReference>
<dbReference type="HOGENOM" id="CLU_027831_0_0_1"/>
<protein>
    <submittedName>
        <fullName evidence="14">O-acyltransferase (WSD1-like) family protein, putative</fullName>
    </submittedName>
</protein>
<comment type="subcellular location">
    <subcellularLocation>
        <location evidence="1">Cell membrane</location>
        <topology evidence="1">Single-pass membrane protein</topology>
    </subcellularLocation>
    <subcellularLocation>
        <location evidence="2">Endoplasmic reticulum membrane</location>
    </subcellularLocation>
</comment>
<evidence type="ECO:0000259" key="12">
    <source>
        <dbReference type="Pfam" id="PF03007"/>
    </source>
</evidence>
<dbReference type="eggNOG" id="ENOG502QTZ2">
    <property type="taxonomic scope" value="Eukaryota"/>
</dbReference>
<evidence type="ECO:0000256" key="1">
    <source>
        <dbReference type="ARBA" id="ARBA00004162"/>
    </source>
</evidence>
<dbReference type="Gramene" id="EOY23534">
    <property type="protein sequence ID" value="EOY23534"/>
    <property type="gene ID" value="TCM_015402"/>
</dbReference>
<gene>
    <name evidence="14" type="ORF">TCM_015402</name>
</gene>
<feature type="transmembrane region" description="Helical" evidence="11">
    <location>
        <begin position="230"/>
        <end position="258"/>
    </location>
</feature>
<comment type="pathway">
    <text evidence="3">Glycerolipid metabolism; triacylglycerol biosynthesis.</text>
</comment>
<keyword evidence="5" id="KW-0808">Transferase</keyword>
<feature type="domain" description="O-acyltransferase WSD1 C-terminal" evidence="13">
    <location>
        <begin position="386"/>
        <end position="528"/>
    </location>
</feature>
<dbReference type="GO" id="GO:0047196">
    <property type="term" value="F:long-chain-alcohol O-fatty-acyltransferase activity"/>
    <property type="evidence" value="ECO:0007669"/>
    <property type="project" value="UniProtKB-EC"/>
</dbReference>
<keyword evidence="15" id="KW-1185">Reference proteome</keyword>